<sequence length="75" mass="8631">MFVVCLPLHLNILTTLNFLGPLLFPFSSAEKAILGNHHRKIKTKEREETIEFSKEDSKGNIKSVFFEKPKISFKP</sequence>
<name>A0AAN9K8B8_CLITE</name>
<evidence type="ECO:0000313" key="3">
    <source>
        <dbReference type="Proteomes" id="UP001359559"/>
    </source>
</evidence>
<organism evidence="2 3">
    <name type="scientific">Clitoria ternatea</name>
    <name type="common">Butterfly pea</name>
    <dbReference type="NCBI Taxonomy" id="43366"/>
    <lineage>
        <taxon>Eukaryota</taxon>
        <taxon>Viridiplantae</taxon>
        <taxon>Streptophyta</taxon>
        <taxon>Embryophyta</taxon>
        <taxon>Tracheophyta</taxon>
        <taxon>Spermatophyta</taxon>
        <taxon>Magnoliopsida</taxon>
        <taxon>eudicotyledons</taxon>
        <taxon>Gunneridae</taxon>
        <taxon>Pentapetalae</taxon>
        <taxon>rosids</taxon>
        <taxon>fabids</taxon>
        <taxon>Fabales</taxon>
        <taxon>Fabaceae</taxon>
        <taxon>Papilionoideae</taxon>
        <taxon>50 kb inversion clade</taxon>
        <taxon>NPAAA clade</taxon>
        <taxon>indigoferoid/millettioid clade</taxon>
        <taxon>Phaseoleae</taxon>
        <taxon>Clitoria</taxon>
    </lineage>
</organism>
<evidence type="ECO:0000256" key="1">
    <source>
        <dbReference type="SAM" id="SignalP"/>
    </source>
</evidence>
<keyword evidence="3" id="KW-1185">Reference proteome</keyword>
<dbReference type="Proteomes" id="UP001359559">
    <property type="component" value="Unassembled WGS sequence"/>
</dbReference>
<gene>
    <name evidence="2" type="ORF">RJT34_10354</name>
</gene>
<dbReference type="AlphaFoldDB" id="A0AAN9K8B8"/>
<keyword evidence="1" id="KW-0732">Signal</keyword>
<evidence type="ECO:0008006" key="4">
    <source>
        <dbReference type="Google" id="ProtNLM"/>
    </source>
</evidence>
<feature type="signal peptide" evidence="1">
    <location>
        <begin position="1"/>
        <end position="29"/>
    </location>
</feature>
<comment type="caution">
    <text evidence="2">The sequence shown here is derived from an EMBL/GenBank/DDBJ whole genome shotgun (WGS) entry which is preliminary data.</text>
</comment>
<accession>A0AAN9K8B8</accession>
<feature type="chain" id="PRO_5043042332" description="Cyclotide" evidence="1">
    <location>
        <begin position="30"/>
        <end position="75"/>
    </location>
</feature>
<proteinExistence type="predicted"/>
<evidence type="ECO:0000313" key="2">
    <source>
        <dbReference type="EMBL" id="KAK7311896.1"/>
    </source>
</evidence>
<protein>
    <recommendedName>
        <fullName evidence="4">Cyclotide</fullName>
    </recommendedName>
</protein>
<reference evidence="2 3" key="1">
    <citation type="submission" date="2024-01" db="EMBL/GenBank/DDBJ databases">
        <title>The genomes of 5 underutilized Papilionoideae crops provide insights into root nodulation and disease resistance.</title>
        <authorList>
            <person name="Yuan L."/>
        </authorList>
    </citation>
    <scope>NUCLEOTIDE SEQUENCE [LARGE SCALE GENOMIC DNA]</scope>
    <source>
        <strain evidence="2">LY-2023</strain>
        <tissue evidence="2">Leaf</tissue>
    </source>
</reference>
<dbReference type="EMBL" id="JAYKXN010000002">
    <property type="protein sequence ID" value="KAK7311896.1"/>
    <property type="molecule type" value="Genomic_DNA"/>
</dbReference>